<dbReference type="Pfam" id="PF13545">
    <property type="entry name" value="HTH_Crp_2"/>
    <property type="match status" value="1"/>
</dbReference>
<accession>A0ABX7B9T1</accession>
<dbReference type="RefSeq" id="WP_201078734.1">
    <property type="nucleotide sequence ID" value="NZ_CP067420.1"/>
</dbReference>
<dbReference type="SMART" id="SM00100">
    <property type="entry name" value="cNMP"/>
    <property type="match status" value="1"/>
</dbReference>
<dbReference type="InterPro" id="IPR014710">
    <property type="entry name" value="RmlC-like_jellyroll"/>
</dbReference>
<proteinExistence type="predicted"/>
<dbReference type="CDD" id="cd00038">
    <property type="entry name" value="CAP_ED"/>
    <property type="match status" value="1"/>
</dbReference>
<gene>
    <name evidence="6" type="ORF">IGS68_07975</name>
</gene>
<evidence type="ECO:0000256" key="1">
    <source>
        <dbReference type="ARBA" id="ARBA00023015"/>
    </source>
</evidence>
<dbReference type="PRINTS" id="PR00034">
    <property type="entry name" value="HTHCRP"/>
</dbReference>
<dbReference type="CDD" id="cd00092">
    <property type="entry name" value="HTH_CRP"/>
    <property type="match status" value="1"/>
</dbReference>
<dbReference type="InterPro" id="IPR018335">
    <property type="entry name" value="Tscrpt_reg_HTH_Crp-type_CS"/>
</dbReference>
<keyword evidence="7" id="KW-1185">Reference proteome</keyword>
<dbReference type="PANTHER" id="PTHR24567:SF75">
    <property type="entry name" value="FUMARATE AND NITRATE REDUCTION REGULATORY PROTEIN"/>
    <property type="match status" value="1"/>
</dbReference>
<dbReference type="InterPro" id="IPR036390">
    <property type="entry name" value="WH_DNA-bd_sf"/>
</dbReference>
<dbReference type="PANTHER" id="PTHR24567">
    <property type="entry name" value="CRP FAMILY TRANSCRIPTIONAL REGULATORY PROTEIN"/>
    <property type="match status" value="1"/>
</dbReference>
<name>A0ABX7B9T1_9PROT</name>
<dbReference type="SMART" id="SM00419">
    <property type="entry name" value="HTH_CRP"/>
    <property type="match status" value="1"/>
</dbReference>
<sequence>MAPALAIADTAPAASSATLGGMVQARRQTANISAPPPSWASGNASRWAMHTSDPLDAIATVATVDRDCPLFREGDHADNVFEVMSGTIRVFKLLPDGRRQIIGFLEAGDFLGLSFNDTYLYTAEAVTTAAVRRFPRRRLEALIDENPVVRRRLLAVTANELLTAQEQMVLLGRKSAKEKLCTFLMTLSRKAAKRGLSDTRLSMPMGRSDIADYLGLTIETVSRTITCLKTAGLIRLLEGHKIELADPDAISELSDAA</sequence>
<organism evidence="6 7">
    <name type="scientific">Skermanella cutis</name>
    <dbReference type="NCBI Taxonomy" id="2775420"/>
    <lineage>
        <taxon>Bacteria</taxon>
        <taxon>Pseudomonadati</taxon>
        <taxon>Pseudomonadota</taxon>
        <taxon>Alphaproteobacteria</taxon>
        <taxon>Rhodospirillales</taxon>
        <taxon>Azospirillaceae</taxon>
        <taxon>Skermanella</taxon>
    </lineage>
</organism>
<dbReference type="PROSITE" id="PS00042">
    <property type="entry name" value="HTH_CRP_1"/>
    <property type="match status" value="1"/>
</dbReference>
<dbReference type="InterPro" id="IPR012318">
    <property type="entry name" value="HTH_CRP"/>
</dbReference>
<dbReference type="EMBL" id="CP067420">
    <property type="protein sequence ID" value="QQP91135.1"/>
    <property type="molecule type" value="Genomic_DNA"/>
</dbReference>
<dbReference type="SUPFAM" id="SSF46785">
    <property type="entry name" value="Winged helix' DNA-binding domain"/>
    <property type="match status" value="1"/>
</dbReference>
<evidence type="ECO:0000313" key="7">
    <source>
        <dbReference type="Proteomes" id="UP000595197"/>
    </source>
</evidence>
<protein>
    <submittedName>
        <fullName evidence="6">Helix-turn-helix domain-containing protein</fullName>
    </submittedName>
</protein>
<evidence type="ECO:0000259" key="4">
    <source>
        <dbReference type="PROSITE" id="PS50042"/>
    </source>
</evidence>
<dbReference type="InterPro" id="IPR036388">
    <property type="entry name" value="WH-like_DNA-bd_sf"/>
</dbReference>
<dbReference type="InterPro" id="IPR018490">
    <property type="entry name" value="cNMP-bd_dom_sf"/>
</dbReference>
<feature type="domain" description="Cyclic nucleotide-binding" evidence="4">
    <location>
        <begin position="70"/>
        <end position="112"/>
    </location>
</feature>
<evidence type="ECO:0000259" key="5">
    <source>
        <dbReference type="PROSITE" id="PS51063"/>
    </source>
</evidence>
<dbReference type="Pfam" id="PF00027">
    <property type="entry name" value="cNMP_binding"/>
    <property type="match status" value="1"/>
</dbReference>
<feature type="domain" description="HTH crp-type" evidence="5">
    <location>
        <begin position="174"/>
        <end position="248"/>
    </location>
</feature>
<evidence type="ECO:0000313" key="6">
    <source>
        <dbReference type="EMBL" id="QQP91135.1"/>
    </source>
</evidence>
<dbReference type="Gene3D" id="1.10.10.10">
    <property type="entry name" value="Winged helix-like DNA-binding domain superfamily/Winged helix DNA-binding domain"/>
    <property type="match status" value="1"/>
</dbReference>
<reference evidence="6" key="1">
    <citation type="submission" date="2021-02" db="EMBL/GenBank/DDBJ databases">
        <title>Skermanella TT6 skin isolate.</title>
        <authorList>
            <person name="Lee K."/>
            <person name="Ganzorig M."/>
        </authorList>
    </citation>
    <scope>NUCLEOTIDE SEQUENCE</scope>
    <source>
        <strain evidence="6">TT6</strain>
    </source>
</reference>
<keyword evidence="2" id="KW-0238">DNA-binding</keyword>
<dbReference type="PROSITE" id="PS51063">
    <property type="entry name" value="HTH_CRP_2"/>
    <property type="match status" value="1"/>
</dbReference>
<dbReference type="PROSITE" id="PS50042">
    <property type="entry name" value="CNMP_BINDING_3"/>
    <property type="match status" value="1"/>
</dbReference>
<keyword evidence="3" id="KW-0804">Transcription</keyword>
<dbReference type="Gene3D" id="2.60.120.10">
    <property type="entry name" value="Jelly Rolls"/>
    <property type="match status" value="1"/>
</dbReference>
<dbReference type="InterPro" id="IPR050397">
    <property type="entry name" value="Env_Response_Regulators"/>
</dbReference>
<dbReference type="Proteomes" id="UP000595197">
    <property type="component" value="Chromosome"/>
</dbReference>
<dbReference type="SUPFAM" id="SSF51206">
    <property type="entry name" value="cAMP-binding domain-like"/>
    <property type="match status" value="1"/>
</dbReference>
<keyword evidence="1" id="KW-0805">Transcription regulation</keyword>
<evidence type="ECO:0000256" key="3">
    <source>
        <dbReference type="ARBA" id="ARBA00023163"/>
    </source>
</evidence>
<evidence type="ECO:0000256" key="2">
    <source>
        <dbReference type="ARBA" id="ARBA00023125"/>
    </source>
</evidence>
<dbReference type="InterPro" id="IPR000595">
    <property type="entry name" value="cNMP-bd_dom"/>
</dbReference>